<dbReference type="InterPro" id="IPR050071">
    <property type="entry name" value="Dehydroquinate_synthase"/>
</dbReference>
<name>A0ABX1ZN71_9BACL</name>
<sequence length="386" mass="42696">MLSTNGGLTIYKKQIQFGTHQYGFISGEGILGQVAEWLNPLELEVDTYMIISDSGVPHPIIAQTVAAFEKAGTTYLLTFPPGEKNKNLITVESLCRKALALGADRRTAIVALGGGVSGNVAGMVAGMLCRGLPLIHIPTTLIAASDSVLSLKQGVNLDQGKNILGFFYTPRVVCVELSFLHSLPAREIRSGLCELVKNLLAILPEQMDTYRKLLRPSNQYRMEELQQFIEFCIEAKMTVMQDDPYEKNHAVVLEYGHTIGHAVELLGNGDYSHGESIAFGMLCMSTVSKWLGLLTEKEVDLHYELLELVGANVIPPSLWIPNIERYMLRDNKKGYRRYVPGKTGLVLLNGLGRINQEAGSFITYVDDALVRESIRYHTESKIHIKG</sequence>
<keyword evidence="5" id="KW-0456">Lyase</keyword>
<evidence type="ECO:0000256" key="1">
    <source>
        <dbReference type="ARBA" id="ARBA00001911"/>
    </source>
</evidence>
<proteinExistence type="predicted"/>
<evidence type="ECO:0000256" key="2">
    <source>
        <dbReference type="ARBA" id="ARBA00001941"/>
    </source>
</evidence>
<dbReference type="CDD" id="cd08197">
    <property type="entry name" value="DOIS"/>
    <property type="match status" value="1"/>
</dbReference>
<dbReference type="InterPro" id="IPR030960">
    <property type="entry name" value="DHQS/DOIS_N"/>
</dbReference>
<dbReference type="Pfam" id="PF01761">
    <property type="entry name" value="DHQ_synthase"/>
    <property type="match status" value="1"/>
</dbReference>
<evidence type="ECO:0000259" key="7">
    <source>
        <dbReference type="Pfam" id="PF01761"/>
    </source>
</evidence>
<dbReference type="Pfam" id="PF24621">
    <property type="entry name" value="DHQS_C"/>
    <property type="match status" value="1"/>
</dbReference>
<dbReference type="SUPFAM" id="SSF56796">
    <property type="entry name" value="Dehydroquinate synthase-like"/>
    <property type="match status" value="1"/>
</dbReference>
<evidence type="ECO:0000313" key="9">
    <source>
        <dbReference type="EMBL" id="NOV00060.1"/>
    </source>
</evidence>
<gene>
    <name evidence="9" type="ORF">GC097_08530</name>
</gene>
<accession>A0ABX1ZN71</accession>
<keyword evidence="6" id="KW-0170">Cobalt</keyword>
<dbReference type="EMBL" id="WHNZ01000016">
    <property type="protein sequence ID" value="NOV00060.1"/>
    <property type="molecule type" value="Genomic_DNA"/>
</dbReference>
<feature type="domain" description="3-dehydroquinate synthase C-terminal" evidence="8">
    <location>
        <begin position="191"/>
        <end position="332"/>
    </location>
</feature>
<evidence type="ECO:0000256" key="4">
    <source>
        <dbReference type="ARBA" id="ARBA00023027"/>
    </source>
</evidence>
<keyword evidence="4" id="KW-0520">NAD</keyword>
<comment type="caution">
    <text evidence="9">The sequence shown here is derived from an EMBL/GenBank/DDBJ whole genome shotgun (WGS) entry which is preliminary data.</text>
</comment>
<feature type="domain" description="3-dehydroquinate synthase N-terminal" evidence="7">
    <location>
        <begin position="78"/>
        <end position="189"/>
    </location>
</feature>
<evidence type="ECO:0000256" key="3">
    <source>
        <dbReference type="ARBA" id="ARBA00022723"/>
    </source>
</evidence>
<dbReference type="Proteomes" id="UP000618579">
    <property type="component" value="Unassembled WGS sequence"/>
</dbReference>
<evidence type="ECO:0000256" key="5">
    <source>
        <dbReference type="ARBA" id="ARBA00023239"/>
    </source>
</evidence>
<reference evidence="9 10" key="1">
    <citation type="submission" date="2019-10" db="EMBL/GenBank/DDBJ databases">
        <title>Description of Paenibacillus pedi sp. nov.</title>
        <authorList>
            <person name="Carlier A."/>
            <person name="Qi S."/>
        </authorList>
    </citation>
    <scope>NUCLEOTIDE SEQUENCE [LARGE SCALE GENOMIC DNA]</scope>
    <source>
        <strain evidence="9 10">LMG 31457</strain>
    </source>
</reference>
<dbReference type="RefSeq" id="WP_312875636.1">
    <property type="nucleotide sequence ID" value="NZ_WHNZ01000016.1"/>
</dbReference>
<dbReference type="InterPro" id="IPR056179">
    <property type="entry name" value="DHQS_C"/>
</dbReference>
<dbReference type="PANTHER" id="PTHR43622:SF1">
    <property type="entry name" value="3-DEHYDROQUINATE SYNTHASE"/>
    <property type="match status" value="1"/>
</dbReference>
<dbReference type="Gene3D" id="3.40.50.1970">
    <property type="match status" value="1"/>
</dbReference>
<keyword evidence="3" id="KW-0479">Metal-binding</keyword>
<evidence type="ECO:0000313" key="10">
    <source>
        <dbReference type="Proteomes" id="UP000618579"/>
    </source>
</evidence>
<evidence type="ECO:0000259" key="8">
    <source>
        <dbReference type="Pfam" id="PF24621"/>
    </source>
</evidence>
<comment type="cofactor">
    <cofactor evidence="1">
        <name>NAD(+)</name>
        <dbReference type="ChEBI" id="CHEBI:57540"/>
    </cofactor>
</comment>
<keyword evidence="10" id="KW-1185">Reference proteome</keyword>
<protein>
    <submittedName>
        <fullName evidence="9">Iron-containing alcohol dehydrogenase</fullName>
    </submittedName>
</protein>
<comment type="cofactor">
    <cofactor evidence="2">
        <name>Co(2+)</name>
        <dbReference type="ChEBI" id="CHEBI:48828"/>
    </cofactor>
</comment>
<organism evidence="9 10">
    <name type="scientific">Paenibacillus planticolens</name>
    <dbReference type="NCBI Taxonomy" id="2654976"/>
    <lineage>
        <taxon>Bacteria</taxon>
        <taxon>Bacillati</taxon>
        <taxon>Bacillota</taxon>
        <taxon>Bacilli</taxon>
        <taxon>Bacillales</taxon>
        <taxon>Paenibacillaceae</taxon>
        <taxon>Paenibacillus</taxon>
    </lineage>
</organism>
<dbReference type="Gene3D" id="1.20.1090.10">
    <property type="entry name" value="Dehydroquinate synthase-like - alpha domain"/>
    <property type="match status" value="1"/>
</dbReference>
<dbReference type="InterPro" id="IPR030963">
    <property type="entry name" value="DHQ_synth_fam"/>
</dbReference>
<evidence type="ECO:0000256" key="6">
    <source>
        <dbReference type="ARBA" id="ARBA00023285"/>
    </source>
</evidence>
<dbReference type="PIRSF" id="PIRSF001455">
    <property type="entry name" value="DHQ_synth"/>
    <property type="match status" value="1"/>
</dbReference>
<dbReference type="PANTHER" id="PTHR43622">
    <property type="entry name" value="3-DEHYDROQUINATE SYNTHASE"/>
    <property type="match status" value="1"/>
</dbReference>